<evidence type="ECO:0000313" key="2">
    <source>
        <dbReference type="EMBL" id="OIW33668.1"/>
    </source>
</evidence>
<feature type="compositionally biased region" description="Polar residues" evidence="1">
    <location>
        <begin position="163"/>
        <end position="177"/>
    </location>
</feature>
<feature type="compositionally biased region" description="Acidic residues" evidence="1">
    <location>
        <begin position="615"/>
        <end position="629"/>
    </location>
</feature>
<feature type="compositionally biased region" description="Low complexity" evidence="1">
    <location>
        <begin position="151"/>
        <end position="162"/>
    </location>
</feature>
<evidence type="ECO:0000256" key="1">
    <source>
        <dbReference type="SAM" id="MobiDB-lite"/>
    </source>
</evidence>
<proteinExistence type="predicted"/>
<reference evidence="2 3" key="1">
    <citation type="submission" date="2016-10" db="EMBL/GenBank/DDBJ databases">
        <title>Draft genome sequence of Coniochaeta ligniaria NRRL30616, a lignocellulolytic fungus for bioabatement of inhibitors in plant biomass hydrolysates.</title>
        <authorList>
            <consortium name="DOE Joint Genome Institute"/>
            <person name="Jimenez D.J."/>
            <person name="Hector R.E."/>
            <person name="Riley R."/>
            <person name="Sun H."/>
            <person name="Grigoriev I.V."/>
            <person name="Van Elsas J.D."/>
            <person name="Nichols N.N."/>
        </authorList>
    </citation>
    <scope>NUCLEOTIDE SEQUENCE [LARGE SCALE GENOMIC DNA]</scope>
    <source>
        <strain evidence="2 3">NRRL 30616</strain>
    </source>
</reference>
<feature type="compositionally biased region" description="Polar residues" evidence="1">
    <location>
        <begin position="195"/>
        <end position="207"/>
    </location>
</feature>
<dbReference type="InParanoid" id="A0A1J7JW84"/>
<organism evidence="2 3">
    <name type="scientific">Coniochaeta ligniaria NRRL 30616</name>
    <dbReference type="NCBI Taxonomy" id="1408157"/>
    <lineage>
        <taxon>Eukaryota</taxon>
        <taxon>Fungi</taxon>
        <taxon>Dikarya</taxon>
        <taxon>Ascomycota</taxon>
        <taxon>Pezizomycotina</taxon>
        <taxon>Sordariomycetes</taxon>
        <taxon>Sordariomycetidae</taxon>
        <taxon>Coniochaetales</taxon>
        <taxon>Coniochaetaceae</taxon>
        <taxon>Coniochaeta</taxon>
    </lineage>
</organism>
<protein>
    <submittedName>
        <fullName evidence="2">Uncharacterized protein</fullName>
    </submittedName>
</protein>
<feature type="region of interest" description="Disordered" evidence="1">
    <location>
        <begin position="143"/>
        <end position="228"/>
    </location>
</feature>
<name>A0A1J7JW84_9PEZI</name>
<feature type="region of interest" description="Disordered" evidence="1">
    <location>
        <begin position="365"/>
        <end position="384"/>
    </location>
</feature>
<dbReference type="AlphaFoldDB" id="A0A1J7JW84"/>
<dbReference type="Pfam" id="PF10336">
    <property type="entry name" value="DUF2420"/>
    <property type="match status" value="1"/>
</dbReference>
<feature type="compositionally biased region" description="Polar residues" evidence="1">
    <location>
        <begin position="632"/>
        <end position="641"/>
    </location>
</feature>
<dbReference type="EMBL" id="KV875094">
    <property type="protein sequence ID" value="OIW33668.1"/>
    <property type="molecule type" value="Genomic_DNA"/>
</dbReference>
<dbReference type="Proteomes" id="UP000182658">
    <property type="component" value="Unassembled WGS sequence"/>
</dbReference>
<feature type="region of interest" description="Disordered" evidence="1">
    <location>
        <begin position="469"/>
        <end position="542"/>
    </location>
</feature>
<evidence type="ECO:0000313" key="3">
    <source>
        <dbReference type="Proteomes" id="UP000182658"/>
    </source>
</evidence>
<keyword evidence="3" id="KW-1185">Reference proteome</keyword>
<sequence>MADAIADSGHLGHEDDINFLEIDFDETAGAVPPTDRNSASMAKDDGAVDDDFDIQIDEFEVVDDAGDNVGDGSVPSDDFTSANLGVPQNNKAESEIGYEDEEPLKAEATTQEFEATGQEQGNNEIVESTDNVDEIDYEDGDFEATQEDNNATKSRSASTASKQQETATTQVLSQQVLDDTVEEAGSAQGHLEADNGSTNESSETGQHVSEKEPFSRTGGDAEDSVANAPASEVSDVMVIYNGVKYELCASVLNDDPETYFFAGNAEMDVPLSQFFGLLRNVIKDEIEPSDDLVIRVPQLKLEFGEETSAEFLEKHTFRNILELYRRFKYNDGEDAEHAQLVVHLVPKPNCQERYAMLLEAADAGRGWTDSGSGEDQSGGTGDDMQHETVEVVEEAYFYDDTNDAGDHDDDHMFDDQEAEDPGYHADNVDDLNQGYGLAGELVGNIEFDQVPDRFDTMGDDHDAAAHQSYAEHDGNSQTSHADAEDFNEEAGSALEDSNALASDHQVHHESAIRSDAGVETAHDSVPLNDFEDGDDGNFAANDSSVDMEGFAAYDEAANNEPLPTESHTQVTDSHDTSATSTVNGDEITYEDENAAHANTESRTHEAGDATAANVDEIDWENDGAEDVAVAEDQTNLSSPSGLSVKRGREADDLISLDDENDAKRRKT</sequence>
<dbReference type="OrthoDB" id="5339076at2759"/>
<dbReference type="STRING" id="1408157.A0A1J7JW84"/>
<feature type="region of interest" description="Disordered" evidence="1">
    <location>
        <begin position="400"/>
        <end position="422"/>
    </location>
</feature>
<feature type="compositionally biased region" description="Basic and acidic residues" evidence="1">
    <location>
        <begin position="404"/>
        <end position="414"/>
    </location>
</feature>
<feature type="compositionally biased region" description="Polar residues" evidence="1">
    <location>
        <begin position="565"/>
        <end position="583"/>
    </location>
</feature>
<gene>
    <name evidence="2" type="ORF">CONLIGDRAFT_187125</name>
</gene>
<dbReference type="InterPro" id="IPR018822">
    <property type="entry name" value="UPF0646"/>
</dbReference>
<feature type="region of interest" description="Disordered" evidence="1">
    <location>
        <begin position="64"/>
        <end position="101"/>
    </location>
</feature>
<feature type="compositionally biased region" description="Polar residues" evidence="1">
    <location>
        <begin position="78"/>
        <end position="91"/>
    </location>
</feature>
<feature type="region of interest" description="Disordered" evidence="1">
    <location>
        <begin position="559"/>
        <end position="667"/>
    </location>
</feature>
<feature type="region of interest" description="Disordered" evidence="1">
    <location>
        <begin position="28"/>
        <end position="47"/>
    </location>
</feature>
<accession>A0A1J7JW84</accession>